<dbReference type="Gene3D" id="1.10.418.10">
    <property type="entry name" value="Calponin-like domain"/>
    <property type="match status" value="1"/>
</dbReference>
<dbReference type="PANTHER" id="PTHR12509">
    <property type="entry name" value="SPERMATOGENESIS-ASSOCIATED 4-RELATED"/>
    <property type="match status" value="1"/>
</dbReference>
<evidence type="ECO:0000256" key="1">
    <source>
        <dbReference type="SAM" id="MobiDB-lite"/>
    </source>
</evidence>
<dbReference type="GO" id="GO:0005930">
    <property type="term" value="C:axoneme"/>
    <property type="evidence" value="ECO:0007669"/>
    <property type="project" value="TreeGrafter"/>
</dbReference>
<feature type="region of interest" description="Disordered" evidence="1">
    <location>
        <begin position="158"/>
        <end position="178"/>
    </location>
</feature>
<dbReference type="InterPro" id="IPR052111">
    <property type="entry name" value="Spermatogenesis_Ciliary_MAP"/>
</dbReference>
<reference evidence="3" key="1">
    <citation type="submission" date="2021-01" db="EMBL/GenBank/DDBJ databases">
        <authorList>
            <person name="Corre E."/>
            <person name="Pelletier E."/>
            <person name="Niang G."/>
            <person name="Scheremetjew M."/>
            <person name="Finn R."/>
            <person name="Kale V."/>
            <person name="Holt S."/>
            <person name="Cochrane G."/>
            <person name="Meng A."/>
            <person name="Brown T."/>
            <person name="Cohen L."/>
        </authorList>
    </citation>
    <scope>NUCLEOTIDE SEQUENCE</scope>
    <source>
        <strain evidence="3">CCMP1723</strain>
    </source>
</reference>
<dbReference type="PANTHER" id="PTHR12509:SF8">
    <property type="entry name" value="SPERMATOGENESIS-ASSOCIATED PROTEIN 4"/>
    <property type="match status" value="1"/>
</dbReference>
<dbReference type="GO" id="GO:0051493">
    <property type="term" value="P:regulation of cytoskeleton organization"/>
    <property type="evidence" value="ECO:0007669"/>
    <property type="project" value="TreeGrafter"/>
</dbReference>
<dbReference type="InterPro" id="IPR036872">
    <property type="entry name" value="CH_dom_sf"/>
</dbReference>
<evidence type="ECO:0000259" key="2">
    <source>
        <dbReference type="Pfam" id="PF06294"/>
    </source>
</evidence>
<protein>
    <recommendedName>
        <fullName evidence="2">CH-like domain-containing protein</fullName>
    </recommendedName>
</protein>
<dbReference type="EMBL" id="HBEQ01006337">
    <property type="protein sequence ID" value="CAD8517594.1"/>
    <property type="molecule type" value="Transcribed_RNA"/>
</dbReference>
<gene>
    <name evidence="3" type="ORF">MCOM1403_LOCUS5020</name>
</gene>
<feature type="domain" description="CH-like" evidence="2">
    <location>
        <begin position="27"/>
        <end position="124"/>
    </location>
</feature>
<organism evidence="3">
    <name type="scientific">Micromonas pusilla</name>
    <name type="common">Picoplanktonic green alga</name>
    <name type="synonym">Chromulina pusilla</name>
    <dbReference type="NCBI Taxonomy" id="38833"/>
    <lineage>
        <taxon>Eukaryota</taxon>
        <taxon>Viridiplantae</taxon>
        <taxon>Chlorophyta</taxon>
        <taxon>Mamiellophyceae</taxon>
        <taxon>Mamiellales</taxon>
        <taxon>Mamiellaceae</taxon>
        <taxon>Micromonas</taxon>
    </lineage>
</organism>
<dbReference type="Pfam" id="PF06294">
    <property type="entry name" value="CH_2"/>
    <property type="match status" value="1"/>
</dbReference>
<dbReference type="GO" id="GO:0008017">
    <property type="term" value="F:microtubule binding"/>
    <property type="evidence" value="ECO:0007669"/>
    <property type="project" value="TreeGrafter"/>
</dbReference>
<accession>A0A7S0ICH9</accession>
<dbReference type="InterPro" id="IPR010441">
    <property type="entry name" value="CH_2"/>
</dbReference>
<dbReference type="AlphaFoldDB" id="A0A7S0ICH9"/>
<name>A0A7S0ICH9_MICPS</name>
<sequence>MQATTSEYTEGGFVVRAPPDRTLRREVLKWIQGLDLSHSLRNVRRDCANGYIIAEICSRYFPTEVSMHSYVNGTSTKVKENNWDLISRFFVRTMPKIALDPGAIEGVMRGSPGYAVDMLEMLYTKFTLKKLPSMVPLMDDSSYGGPLDLSVQRNREVSVKGELSPGHRKPQTVTQRGDGAAAVKFQGIKTLPQETAAAARKRLALGVMLDPDEDAY</sequence>
<evidence type="ECO:0000313" key="3">
    <source>
        <dbReference type="EMBL" id="CAD8517594.1"/>
    </source>
</evidence>
<proteinExistence type="predicted"/>